<dbReference type="OrthoDB" id="9809977at2"/>
<keyword evidence="1" id="KW-0472">Membrane</keyword>
<evidence type="ECO:0000313" key="2">
    <source>
        <dbReference type="EMBL" id="TLP97412.1"/>
    </source>
</evidence>
<evidence type="ECO:0008006" key="4">
    <source>
        <dbReference type="Google" id="ProtNLM"/>
    </source>
</evidence>
<accession>A0A5R9BB15</accession>
<gene>
    <name evidence="2" type="ORF">FEF26_07345</name>
</gene>
<feature type="transmembrane region" description="Helical" evidence="1">
    <location>
        <begin position="20"/>
        <end position="41"/>
    </location>
</feature>
<keyword evidence="1" id="KW-0812">Transmembrane</keyword>
<comment type="caution">
    <text evidence="2">The sequence shown here is derived from an EMBL/GenBank/DDBJ whole genome shotgun (WGS) entry which is preliminary data.</text>
</comment>
<dbReference type="RefSeq" id="WP_138252893.1">
    <property type="nucleotide sequence ID" value="NZ_VAVZ01000017.1"/>
</dbReference>
<evidence type="ECO:0000256" key="1">
    <source>
        <dbReference type="SAM" id="Phobius"/>
    </source>
</evidence>
<reference evidence="2 3" key="1">
    <citation type="submission" date="2019-05" db="EMBL/GenBank/DDBJ databases">
        <title>Nesterenkonia sp. GY074 isolated from the Southern Atlantic Ocean.</title>
        <authorList>
            <person name="Zhang G."/>
        </authorList>
    </citation>
    <scope>NUCLEOTIDE SEQUENCE [LARGE SCALE GENOMIC DNA]</scope>
    <source>
        <strain evidence="2 3">GY074</strain>
    </source>
</reference>
<name>A0A5R9BB15_9MICC</name>
<feature type="transmembrane region" description="Helical" evidence="1">
    <location>
        <begin position="69"/>
        <end position="88"/>
    </location>
</feature>
<sequence length="232" mass="24674">MTKAPETAALPWQSSQVARAVHAGVALLCAAGLLSSLYLGWTAGTELPDGVGYAGGFSAGWPHLVNQPAYFTFLSALLVCVTSALLAIQPVRTSWLFSTLRLAGVVQVIITGVVFNLLLRSGAELSGVWLFNDKVLHIIVPVLVPIVWLIFGPHGRVTARIVAGSTVLPLLWLAVTLVRGPMLDWYPYTILDVPGMGAAGVAPYVASILLAFVAIAGVMWGIDRVIYRSVSR</sequence>
<proteinExistence type="predicted"/>
<feature type="transmembrane region" description="Helical" evidence="1">
    <location>
        <begin position="158"/>
        <end position="178"/>
    </location>
</feature>
<organism evidence="2 3">
    <name type="scientific">Nesterenkonia salmonea</name>
    <dbReference type="NCBI Taxonomy" id="1804987"/>
    <lineage>
        <taxon>Bacteria</taxon>
        <taxon>Bacillati</taxon>
        <taxon>Actinomycetota</taxon>
        <taxon>Actinomycetes</taxon>
        <taxon>Micrococcales</taxon>
        <taxon>Micrococcaceae</taxon>
        <taxon>Nesterenkonia</taxon>
    </lineage>
</organism>
<protein>
    <recommendedName>
        <fullName evidence="4">F420-dependent oxidoreductase</fullName>
    </recommendedName>
</protein>
<keyword evidence="3" id="KW-1185">Reference proteome</keyword>
<evidence type="ECO:0000313" key="3">
    <source>
        <dbReference type="Proteomes" id="UP000310458"/>
    </source>
</evidence>
<dbReference type="Proteomes" id="UP000310458">
    <property type="component" value="Unassembled WGS sequence"/>
</dbReference>
<feature type="transmembrane region" description="Helical" evidence="1">
    <location>
        <begin position="95"/>
        <end position="115"/>
    </location>
</feature>
<feature type="transmembrane region" description="Helical" evidence="1">
    <location>
        <begin position="135"/>
        <end position="151"/>
    </location>
</feature>
<dbReference type="NCBIfam" id="NF038065">
    <property type="entry name" value="Pr6Pr"/>
    <property type="match status" value="1"/>
</dbReference>
<dbReference type="InterPro" id="IPR049713">
    <property type="entry name" value="Pr6Pr-like"/>
</dbReference>
<keyword evidence="1" id="KW-1133">Transmembrane helix</keyword>
<dbReference type="EMBL" id="VAVZ01000017">
    <property type="protein sequence ID" value="TLP97412.1"/>
    <property type="molecule type" value="Genomic_DNA"/>
</dbReference>
<dbReference type="AlphaFoldDB" id="A0A5R9BB15"/>
<feature type="transmembrane region" description="Helical" evidence="1">
    <location>
        <begin position="198"/>
        <end position="222"/>
    </location>
</feature>